<keyword evidence="4" id="KW-1185">Reference proteome</keyword>
<comment type="caution">
    <text evidence="3">The sequence shown here is derived from an EMBL/GenBank/DDBJ whole genome shotgun (WGS) entry which is preliminary data.</text>
</comment>
<name>A0AAE1BXB4_PETCI</name>
<feature type="domain" description="Band 3 cytoplasmic" evidence="2">
    <location>
        <begin position="8"/>
        <end position="97"/>
    </location>
</feature>
<accession>A0AAE1BXB4</accession>
<dbReference type="InterPro" id="IPR003020">
    <property type="entry name" value="HCO3_transpt_euk"/>
</dbReference>
<dbReference type="Gene3D" id="3.40.930.10">
    <property type="entry name" value="Mannitol-specific EII, Chain A"/>
    <property type="match status" value="1"/>
</dbReference>
<dbReference type="GO" id="GO:0051453">
    <property type="term" value="P:regulation of intracellular pH"/>
    <property type="evidence" value="ECO:0007669"/>
    <property type="project" value="TreeGrafter"/>
</dbReference>
<dbReference type="GO" id="GO:0005886">
    <property type="term" value="C:plasma membrane"/>
    <property type="evidence" value="ECO:0007669"/>
    <property type="project" value="TreeGrafter"/>
</dbReference>
<reference evidence="3" key="1">
    <citation type="submission" date="2023-10" db="EMBL/GenBank/DDBJ databases">
        <title>Genome assemblies of two species of porcelain crab, Petrolisthes cinctipes and Petrolisthes manimaculis (Anomura: Porcellanidae).</title>
        <authorList>
            <person name="Angst P."/>
        </authorList>
    </citation>
    <scope>NUCLEOTIDE SEQUENCE</scope>
    <source>
        <strain evidence="3">PB745_01</strain>
        <tissue evidence="3">Gill</tissue>
    </source>
</reference>
<dbReference type="Proteomes" id="UP001286313">
    <property type="component" value="Unassembled WGS sequence"/>
</dbReference>
<dbReference type="InterPro" id="IPR013769">
    <property type="entry name" value="Band3_cytoplasmic_dom"/>
</dbReference>
<evidence type="ECO:0000313" key="4">
    <source>
        <dbReference type="Proteomes" id="UP001286313"/>
    </source>
</evidence>
<sequence length="122" mass="13458">RDQDQVKQTNTHTHIKVNFDGSEPEVHKNKELMKKIPEGAEAIAVLVGAVDFLKHLTIAFVRLAEGVKMETLVEVPIPVVFMFVLLGAFHGETDYHEPSQPQQEQGGKTMEGRGAPRSATPS</sequence>
<feature type="non-terminal residue" evidence="3">
    <location>
        <position position="1"/>
    </location>
</feature>
<dbReference type="Pfam" id="PF07565">
    <property type="entry name" value="Band_3_cyto"/>
    <property type="match status" value="1"/>
</dbReference>
<dbReference type="GO" id="GO:0008509">
    <property type="term" value="F:monoatomic anion transmembrane transporter activity"/>
    <property type="evidence" value="ECO:0007669"/>
    <property type="project" value="InterPro"/>
</dbReference>
<feature type="region of interest" description="Disordered" evidence="1">
    <location>
        <begin position="93"/>
        <end position="122"/>
    </location>
</feature>
<dbReference type="InterPro" id="IPR016152">
    <property type="entry name" value="PTrfase/Anion_transptr"/>
</dbReference>
<dbReference type="GO" id="GO:0015701">
    <property type="term" value="P:bicarbonate transport"/>
    <property type="evidence" value="ECO:0007669"/>
    <property type="project" value="TreeGrafter"/>
</dbReference>
<organism evidence="3 4">
    <name type="scientific">Petrolisthes cinctipes</name>
    <name type="common">Flat porcelain crab</name>
    <dbReference type="NCBI Taxonomy" id="88211"/>
    <lineage>
        <taxon>Eukaryota</taxon>
        <taxon>Metazoa</taxon>
        <taxon>Ecdysozoa</taxon>
        <taxon>Arthropoda</taxon>
        <taxon>Crustacea</taxon>
        <taxon>Multicrustacea</taxon>
        <taxon>Malacostraca</taxon>
        <taxon>Eumalacostraca</taxon>
        <taxon>Eucarida</taxon>
        <taxon>Decapoda</taxon>
        <taxon>Pleocyemata</taxon>
        <taxon>Anomura</taxon>
        <taxon>Galatheoidea</taxon>
        <taxon>Porcellanidae</taxon>
        <taxon>Petrolisthes</taxon>
    </lineage>
</organism>
<dbReference type="EMBL" id="JAWQEG010005264">
    <property type="protein sequence ID" value="KAK3858590.1"/>
    <property type="molecule type" value="Genomic_DNA"/>
</dbReference>
<evidence type="ECO:0000313" key="3">
    <source>
        <dbReference type="EMBL" id="KAK3858590.1"/>
    </source>
</evidence>
<dbReference type="PANTHER" id="PTHR11453">
    <property type="entry name" value="ANION EXCHANGE PROTEIN"/>
    <property type="match status" value="1"/>
</dbReference>
<evidence type="ECO:0000256" key="1">
    <source>
        <dbReference type="SAM" id="MobiDB-lite"/>
    </source>
</evidence>
<gene>
    <name evidence="3" type="ORF">Pcinc_035227</name>
</gene>
<dbReference type="AlphaFoldDB" id="A0AAE1BXB4"/>
<protein>
    <recommendedName>
        <fullName evidence="2">Band 3 cytoplasmic domain-containing protein</fullName>
    </recommendedName>
</protein>
<proteinExistence type="predicted"/>
<dbReference type="PANTHER" id="PTHR11453:SF47">
    <property type="entry name" value="ANION EXCHANGE PROTEIN"/>
    <property type="match status" value="1"/>
</dbReference>
<dbReference type="SUPFAM" id="SSF55804">
    <property type="entry name" value="Phoshotransferase/anion transport protein"/>
    <property type="match status" value="1"/>
</dbReference>
<evidence type="ECO:0000259" key="2">
    <source>
        <dbReference type="Pfam" id="PF07565"/>
    </source>
</evidence>
<dbReference type="GO" id="GO:0005452">
    <property type="term" value="F:solute:inorganic anion antiporter activity"/>
    <property type="evidence" value="ECO:0007669"/>
    <property type="project" value="InterPro"/>
</dbReference>